<accession>A0A0L6UU41</accession>
<dbReference type="Proteomes" id="UP000037035">
    <property type="component" value="Unassembled WGS sequence"/>
</dbReference>
<sequence>MHQTQEDYWRQSHTCTTWKQWQALFEKSCCSCPLKTLRKFFQKIYRQHLAYELGLRGLEAQIAMKKYSSHFRIPRVALMDIHVMALGILYT</sequence>
<dbReference type="VEuPathDB" id="FungiDB:VP01_398g6"/>
<proteinExistence type="predicted"/>
<evidence type="ECO:0000313" key="1">
    <source>
        <dbReference type="EMBL" id="KNZ51355.1"/>
    </source>
</evidence>
<name>A0A0L6UU41_9BASI</name>
<organism evidence="1 2">
    <name type="scientific">Puccinia sorghi</name>
    <dbReference type="NCBI Taxonomy" id="27349"/>
    <lineage>
        <taxon>Eukaryota</taxon>
        <taxon>Fungi</taxon>
        <taxon>Dikarya</taxon>
        <taxon>Basidiomycota</taxon>
        <taxon>Pucciniomycotina</taxon>
        <taxon>Pucciniomycetes</taxon>
        <taxon>Pucciniales</taxon>
        <taxon>Pucciniaceae</taxon>
        <taxon>Puccinia</taxon>
    </lineage>
</organism>
<dbReference type="EMBL" id="LAVV01009045">
    <property type="protein sequence ID" value="KNZ51355.1"/>
    <property type="molecule type" value="Genomic_DNA"/>
</dbReference>
<keyword evidence="2" id="KW-1185">Reference proteome</keyword>
<dbReference type="AlphaFoldDB" id="A0A0L6UU41"/>
<comment type="caution">
    <text evidence="1">The sequence shown here is derived from an EMBL/GenBank/DDBJ whole genome shotgun (WGS) entry which is preliminary data.</text>
</comment>
<evidence type="ECO:0000313" key="2">
    <source>
        <dbReference type="Proteomes" id="UP000037035"/>
    </source>
</evidence>
<gene>
    <name evidence="1" type="ORF">VP01_398g6</name>
</gene>
<reference evidence="1 2" key="1">
    <citation type="submission" date="2015-08" db="EMBL/GenBank/DDBJ databases">
        <title>Next Generation Sequencing and Analysis of the Genome of Puccinia sorghi L Schw, the Causal Agent of Maize Common Rust.</title>
        <authorList>
            <person name="Rochi L."/>
            <person name="Burguener G."/>
            <person name="Darino M."/>
            <person name="Turjanski A."/>
            <person name="Kreff E."/>
            <person name="Dieguez M.J."/>
            <person name="Sacco F."/>
        </authorList>
    </citation>
    <scope>NUCLEOTIDE SEQUENCE [LARGE SCALE GENOMIC DNA]</scope>
    <source>
        <strain evidence="1 2">RO10H11247</strain>
    </source>
</reference>
<protein>
    <submittedName>
        <fullName evidence="1">Uncharacterized protein</fullName>
    </submittedName>
</protein>
<dbReference type="OrthoDB" id="2449121at2759"/>